<dbReference type="SUPFAM" id="SSF69572">
    <property type="entry name" value="Activating enzymes of the ubiquitin-like proteins"/>
    <property type="match status" value="1"/>
</dbReference>
<dbReference type="PANTHER" id="PTHR10953">
    <property type="entry name" value="UBIQUITIN-ACTIVATING ENZYME E1"/>
    <property type="match status" value="1"/>
</dbReference>
<dbReference type="GO" id="GO:0016779">
    <property type="term" value="F:nucleotidyltransferase activity"/>
    <property type="evidence" value="ECO:0007669"/>
    <property type="project" value="UniProtKB-KW"/>
</dbReference>
<feature type="domain" description="THIF-type NAD/FAD binding fold" evidence="2">
    <location>
        <begin position="5"/>
        <end position="241"/>
    </location>
</feature>
<dbReference type="GO" id="GO:0008641">
    <property type="term" value="F:ubiquitin-like modifier activating enzyme activity"/>
    <property type="evidence" value="ECO:0007669"/>
    <property type="project" value="InterPro"/>
</dbReference>
<dbReference type="InterPro" id="IPR035985">
    <property type="entry name" value="Ubiquitin-activating_enz"/>
</dbReference>
<dbReference type="Proteomes" id="UP001057753">
    <property type="component" value="Unassembled WGS sequence"/>
</dbReference>
<keyword evidence="4" id="KW-1185">Reference proteome</keyword>
<comment type="caution">
    <text evidence="3">The sequence shown here is derived from an EMBL/GenBank/DDBJ whole genome shotgun (WGS) entry which is preliminary data.</text>
</comment>
<evidence type="ECO:0000313" key="3">
    <source>
        <dbReference type="EMBL" id="MCR6096931.1"/>
    </source>
</evidence>
<dbReference type="Gene3D" id="3.40.50.720">
    <property type="entry name" value="NAD(P)-binding Rossmann-like Domain"/>
    <property type="match status" value="1"/>
</dbReference>
<sequence>MSSRYSRQMFFEPIGEQGQERLKNKHVLCIGLGALGSVNAENLVRSGVGELTIVDRDYVEISNLQRQSLYDEKDVANRLPKAIAAKQRLEAINSEVTINAYVSDVGVEELAELIRGVDLIIDSCDNFQTRFIINDTAIKYDIPWIFGACVGSYGLSFTIIPGVTPCLNCLLDSLEIGGATCDTQGIVNPVVHMVTAYQTTEALKLLIGDQTTFRSTLASFDLWKNEHSYLQVDKLKKESCTSCGKKRVYPYLNYHFQTKVAVLCGRNTVQISPPVTVERNFDDSERILVMWGGHVSKNRHLLFCSLGKFRLVLFKDGRVLIHGTSSLLEAKILYYQLLD</sequence>
<dbReference type="AlphaFoldDB" id="A0A9Q4FZ24"/>
<gene>
    <name evidence="3" type="ORF">HXA33_10215</name>
</gene>
<dbReference type="GO" id="GO:0008146">
    <property type="term" value="F:sulfotransferase activity"/>
    <property type="evidence" value="ECO:0007669"/>
    <property type="project" value="TreeGrafter"/>
</dbReference>
<dbReference type="RefSeq" id="WP_257821415.1">
    <property type="nucleotide sequence ID" value="NZ_JABXYM010000001.1"/>
</dbReference>
<evidence type="ECO:0000256" key="1">
    <source>
        <dbReference type="ARBA" id="ARBA00009919"/>
    </source>
</evidence>
<keyword evidence="3" id="KW-0808">Transferase</keyword>
<dbReference type="InterPro" id="IPR000594">
    <property type="entry name" value="ThiF_NAD_FAD-bd"/>
</dbReference>
<dbReference type="PANTHER" id="PTHR10953:SF102">
    <property type="entry name" value="ADENYLYLTRANSFERASE AND SULFURTRANSFERASE MOCS3"/>
    <property type="match status" value="1"/>
</dbReference>
<evidence type="ECO:0000259" key="2">
    <source>
        <dbReference type="Pfam" id="PF00899"/>
    </source>
</evidence>
<reference evidence="3" key="1">
    <citation type="submission" date="2020-06" db="EMBL/GenBank/DDBJ databases">
        <title>Insight into the genomes of haloalkaliphilic bacilli from Kenyan soda lakes.</title>
        <authorList>
            <person name="Mwirichia R."/>
            <person name="Villamizar G.C."/>
            <person name="Poehlein A."/>
            <person name="Mugweru J."/>
            <person name="Kipnyargis A."/>
            <person name="Kiplimo D."/>
            <person name="Orwa P."/>
            <person name="Daniel R."/>
        </authorList>
    </citation>
    <scope>NUCLEOTIDE SEQUENCE</scope>
    <source>
        <strain evidence="3">B1096_S55</strain>
    </source>
</reference>
<protein>
    <submittedName>
        <fullName evidence="3">ThiF family adenylyltransferase</fullName>
    </submittedName>
</protein>
<comment type="similarity">
    <text evidence="1">Belongs to the HesA/MoeB/ThiF family.</text>
</comment>
<name>A0A9Q4FZ24_SALAG</name>
<accession>A0A9Q4FZ24</accession>
<dbReference type="FunFam" id="3.40.50.720:FF:000080">
    <property type="entry name" value="Thiazole biosynthesis adenylyltransferase ThiF"/>
    <property type="match status" value="1"/>
</dbReference>
<dbReference type="InterPro" id="IPR045886">
    <property type="entry name" value="ThiF/MoeB/HesA"/>
</dbReference>
<proteinExistence type="inferred from homology"/>
<keyword evidence="3" id="KW-0548">Nucleotidyltransferase</keyword>
<evidence type="ECO:0000313" key="4">
    <source>
        <dbReference type="Proteomes" id="UP001057753"/>
    </source>
</evidence>
<dbReference type="GO" id="GO:0004792">
    <property type="term" value="F:thiosulfate-cyanide sulfurtransferase activity"/>
    <property type="evidence" value="ECO:0007669"/>
    <property type="project" value="TreeGrafter"/>
</dbReference>
<dbReference type="GO" id="GO:0005829">
    <property type="term" value="C:cytosol"/>
    <property type="evidence" value="ECO:0007669"/>
    <property type="project" value="TreeGrafter"/>
</dbReference>
<dbReference type="Pfam" id="PF00899">
    <property type="entry name" value="ThiF"/>
    <property type="match status" value="1"/>
</dbReference>
<dbReference type="EMBL" id="JABXYM010000001">
    <property type="protein sequence ID" value="MCR6096931.1"/>
    <property type="molecule type" value="Genomic_DNA"/>
</dbReference>
<dbReference type="CDD" id="cd00757">
    <property type="entry name" value="ThiF_MoeB_HesA_family"/>
    <property type="match status" value="1"/>
</dbReference>
<organism evidence="3 4">
    <name type="scientific">Salipaludibacillus agaradhaerens</name>
    <name type="common">Bacillus agaradhaerens</name>
    <dbReference type="NCBI Taxonomy" id="76935"/>
    <lineage>
        <taxon>Bacteria</taxon>
        <taxon>Bacillati</taxon>
        <taxon>Bacillota</taxon>
        <taxon>Bacilli</taxon>
        <taxon>Bacillales</taxon>
        <taxon>Bacillaceae</taxon>
    </lineage>
</organism>